<evidence type="ECO:0000313" key="1">
    <source>
        <dbReference type="EMBL" id="MFD2823637.1"/>
    </source>
</evidence>
<accession>A0ABW5WLR3</accession>
<reference evidence="2" key="1">
    <citation type="journal article" date="2019" name="Int. J. Syst. Evol. Microbiol.">
        <title>The Global Catalogue of Microorganisms (GCM) 10K type strain sequencing project: providing services to taxonomists for standard genome sequencing and annotation.</title>
        <authorList>
            <consortium name="The Broad Institute Genomics Platform"/>
            <consortium name="The Broad Institute Genome Sequencing Center for Infectious Disease"/>
            <person name="Wu L."/>
            <person name="Ma J."/>
        </authorList>
    </citation>
    <scope>NUCLEOTIDE SEQUENCE [LARGE SCALE GENOMIC DNA]</scope>
    <source>
        <strain evidence="2">KCTC 32141</strain>
    </source>
</reference>
<protein>
    <submittedName>
        <fullName evidence="1">Sce7725 family protein</fullName>
    </submittedName>
</protein>
<dbReference type="InterPro" id="IPR047727">
    <property type="entry name" value="Sce7725-like"/>
</dbReference>
<organism evidence="1 2">
    <name type="scientific">Lacinutrix iliipiscaria</name>
    <dbReference type="NCBI Taxonomy" id="1230532"/>
    <lineage>
        <taxon>Bacteria</taxon>
        <taxon>Pseudomonadati</taxon>
        <taxon>Bacteroidota</taxon>
        <taxon>Flavobacteriia</taxon>
        <taxon>Flavobacteriales</taxon>
        <taxon>Flavobacteriaceae</taxon>
        <taxon>Lacinutrix</taxon>
    </lineage>
</organism>
<sequence>MYFPFLRGKQFELIALREIAGVLSGSNTINPIIEPVKKKTSTYIKTIDLLQKANVNFTIVINPSVGDKIRDIDYICANLLPPLAYENFQIGIIVRSQTNMVAITNKLKELGLSQHPIVLILGTILDESFDALIDFIKTHTVAHILTSPKMSGRRKFLRELRKVNDNLIFLSDTFTRQLRNKDYLSDVDEFFSDEHIYYPEDGYKGYSDFLTVGKDYSESGFSPYAVAIHLTYFNAENEFRIHHFVSESNEDTSDVAGKFAEAIEKLIPFINDNDMYTNASNEFRKLYDDGKYPGLGTVKKLSILNHLELVHDYFSKK</sequence>
<keyword evidence="2" id="KW-1185">Reference proteome</keyword>
<name>A0ABW5WLR3_9FLAO</name>
<dbReference type="NCBIfam" id="NF033831">
    <property type="entry name" value="sce7725_fam"/>
    <property type="match status" value="1"/>
</dbReference>
<dbReference type="EMBL" id="JBHUOV010000002">
    <property type="protein sequence ID" value="MFD2823637.1"/>
    <property type="molecule type" value="Genomic_DNA"/>
</dbReference>
<gene>
    <name evidence="1" type="ORF">ACFS5M_08150</name>
</gene>
<dbReference type="Proteomes" id="UP001597533">
    <property type="component" value="Unassembled WGS sequence"/>
</dbReference>
<comment type="caution">
    <text evidence="1">The sequence shown here is derived from an EMBL/GenBank/DDBJ whole genome shotgun (WGS) entry which is preliminary data.</text>
</comment>
<dbReference type="RefSeq" id="WP_183487732.1">
    <property type="nucleotide sequence ID" value="NZ_JBHUOV010000002.1"/>
</dbReference>
<proteinExistence type="predicted"/>
<evidence type="ECO:0000313" key="2">
    <source>
        <dbReference type="Proteomes" id="UP001597533"/>
    </source>
</evidence>